<evidence type="ECO:0000256" key="7">
    <source>
        <dbReference type="SAM" id="MobiDB-lite"/>
    </source>
</evidence>
<dbReference type="Gene3D" id="3.30.230.10">
    <property type="match status" value="1"/>
</dbReference>
<dbReference type="InterPro" id="IPR014721">
    <property type="entry name" value="Ribsml_uS5_D2-typ_fold_subgr"/>
</dbReference>
<dbReference type="PANTHER" id="PTHR21569:SF1">
    <property type="entry name" value="SMALL RIBOSOMAL SUBUNIT PROTEIN US9M"/>
    <property type="match status" value="1"/>
</dbReference>
<comment type="similarity">
    <text evidence="1 5 6">Belongs to the universal ribosomal protein uS9 family.</text>
</comment>
<sequence length="132" mass="15005">MDKITEKYIEAVGRRKTSVARVRLTPSPKTTFSINNKELESYFTTQELQTIAKQPFAEIPLKFKVSARISGGGIHSQAEALRHGVARALIGHKGELRKTLKKAGYLKRDSRAKERRKFGLKKARKAPKWSKR</sequence>
<feature type="compositionally biased region" description="Basic residues" evidence="7">
    <location>
        <begin position="113"/>
        <end position="132"/>
    </location>
</feature>
<reference evidence="8 9" key="1">
    <citation type="journal article" date="2016" name="Nat. Commun.">
        <title>Thousands of microbial genomes shed light on interconnected biogeochemical processes in an aquifer system.</title>
        <authorList>
            <person name="Anantharaman K."/>
            <person name="Brown C.T."/>
            <person name="Hug L.A."/>
            <person name="Sharon I."/>
            <person name="Castelle C.J."/>
            <person name="Probst A.J."/>
            <person name="Thomas B.C."/>
            <person name="Singh A."/>
            <person name="Wilkins M.J."/>
            <person name="Karaoz U."/>
            <person name="Brodie E.L."/>
            <person name="Williams K.H."/>
            <person name="Hubbard S.S."/>
            <person name="Banfield J.F."/>
        </authorList>
    </citation>
    <scope>NUCLEOTIDE SEQUENCE [LARGE SCALE GENOMIC DNA]</scope>
</reference>
<dbReference type="EMBL" id="MHWT01000012">
    <property type="protein sequence ID" value="OHB12745.1"/>
    <property type="molecule type" value="Genomic_DNA"/>
</dbReference>
<feature type="region of interest" description="Disordered" evidence="7">
    <location>
        <begin position="107"/>
        <end position="132"/>
    </location>
</feature>
<dbReference type="SUPFAM" id="SSF54211">
    <property type="entry name" value="Ribosomal protein S5 domain 2-like"/>
    <property type="match status" value="1"/>
</dbReference>
<dbReference type="GO" id="GO:0005737">
    <property type="term" value="C:cytoplasm"/>
    <property type="evidence" value="ECO:0007669"/>
    <property type="project" value="UniProtKB-ARBA"/>
</dbReference>
<dbReference type="PANTHER" id="PTHR21569">
    <property type="entry name" value="RIBOSOMAL PROTEIN S9"/>
    <property type="match status" value="1"/>
</dbReference>
<dbReference type="InterPro" id="IPR000754">
    <property type="entry name" value="Ribosomal_uS9"/>
</dbReference>
<dbReference type="Proteomes" id="UP000176558">
    <property type="component" value="Unassembled WGS sequence"/>
</dbReference>
<evidence type="ECO:0000256" key="2">
    <source>
        <dbReference type="ARBA" id="ARBA00022980"/>
    </source>
</evidence>
<dbReference type="Pfam" id="PF00380">
    <property type="entry name" value="Ribosomal_S9"/>
    <property type="match status" value="1"/>
</dbReference>
<keyword evidence="3 5" id="KW-0687">Ribonucleoprotein</keyword>
<dbReference type="PROSITE" id="PS00360">
    <property type="entry name" value="RIBOSOMAL_S9"/>
    <property type="match status" value="1"/>
</dbReference>
<dbReference type="AlphaFoldDB" id="A0A1G2UTN2"/>
<name>A0A1G2UTN2_9BACT</name>
<comment type="caution">
    <text evidence="8">The sequence shown here is derived from an EMBL/GenBank/DDBJ whole genome shotgun (WGS) entry which is preliminary data.</text>
</comment>
<dbReference type="GO" id="GO:0003735">
    <property type="term" value="F:structural constituent of ribosome"/>
    <property type="evidence" value="ECO:0007669"/>
    <property type="project" value="InterPro"/>
</dbReference>
<dbReference type="InterPro" id="IPR023035">
    <property type="entry name" value="Ribosomal_uS9_bac/plastid"/>
</dbReference>
<evidence type="ECO:0000256" key="5">
    <source>
        <dbReference type="HAMAP-Rule" id="MF_00532"/>
    </source>
</evidence>
<dbReference type="HAMAP" id="MF_00532_B">
    <property type="entry name" value="Ribosomal_uS9_B"/>
    <property type="match status" value="1"/>
</dbReference>
<dbReference type="NCBIfam" id="NF001099">
    <property type="entry name" value="PRK00132.1"/>
    <property type="match status" value="1"/>
</dbReference>
<evidence type="ECO:0000256" key="4">
    <source>
        <dbReference type="ARBA" id="ARBA00035259"/>
    </source>
</evidence>
<dbReference type="GO" id="GO:0015935">
    <property type="term" value="C:small ribosomal subunit"/>
    <property type="evidence" value="ECO:0007669"/>
    <property type="project" value="TreeGrafter"/>
</dbReference>
<evidence type="ECO:0000256" key="3">
    <source>
        <dbReference type="ARBA" id="ARBA00023274"/>
    </source>
</evidence>
<dbReference type="GO" id="GO:0003723">
    <property type="term" value="F:RNA binding"/>
    <property type="evidence" value="ECO:0007669"/>
    <property type="project" value="TreeGrafter"/>
</dbReference>
<organism evidence="8 9">
    <name type="scientific">Candidatus Zambryskibacteria bacterium RIFCSPLOWO2_12_FULL_39_23</name>
    <dbReference type="NCBI Taxonomy" id="1802776"/>
    <lineage>
        <taxon>Bacteria</taxon>
        <taxon>Candidatus Zambryskiibacteriota</taxon>
    </lineage>
</organism>
<dbReference type="InterPro" id="IPR020568">
    <property type="entry name" value="Ribosomal_Su5_D2-typ_SF"/>
</dbReference>
<keyword evidence="2 5" id="KW-0689">Ribosomal protein</keyword>
<dbReference type="GO" id="GO:0006412">
    <property type="term" value="P:translation"/>
    <property type="evidence" value="ECO:0007669"/>
    <property type="project" value="UniProtKB-UniRule"/>
</dbReference>
<evidence type="ECO:0000256" key="6">
    <source>
        <dbReference type="RuleBase" id="RU003815"/>
    </source>
</evidence>
<evidence type="ECO:0000256" key="1">
    <source>
        <dbReference type="ARBA" id="ARBA00005251"/>
    </source>
</evidence>
<accession>A0A1G2UTN2</accession>
<gene>
    <name evidence="5" type="primary">rpsI</name>
    <name evidence="8" type="ORF">A3G99_01600</name>
</gene>
<dbReference type="InterPro" id="IPR020574">
    <property type="entry name" value="Ribosomal_uS9_CS"/>
</dbReference>
<protein>
    <recommendedName>
        <fullName evidence="4 5">Small ribosomal subunit protein uS9</fullName>
    </recommendedName>
</protein>
<evidence type="ECO:0000313" key="8">
    <source>
        <dbReference type="EMBL" id="OHB12745.1"/>
    </source>
</evidence>
<evidence type="ECO:0000313" key="9">
    <source>
        <dbReference type="Proteomes" id="UP000176558"/>
    </source>
</evidence>
<proteinExistence type="inferred from homology"/>